<dbReference type="InterPro" id="IPR046960">
    <property type="entry name" value="PPR_At4g14850-like_plant"/>
</dbReference>
<feature type="repeat" description="PPR" evidence="2">
    <location>
        <begin position="294"/>
        <end position="324"/>
    </location>
</feature>
<dbReference type="InterPro" id="IPR046848">
    <property type="entry name" value="E_motif"/>
</dbReference>
<dbReference type="PANTHER" id="PTHR24015:SF2036">
    <property type="entry name" value="PENTACOTRIPEPTIDE-REPEAT REGION OF PRORP DOMAIN-CONTAINING PROTEIN"/>
    <property type="match status" value="1"/>
</dbReference>
<dbReference type="GO" id="GO:0003723">
    <property type="term" value="F:RNA binding"/>
    <property type="evidence" value="ECO:0007669"/>
    <property type="project" value="InterPro"/>
</dbReference>
<gene>
    <name evidence="3" type="ORF">LSAT_V11C100005900</name>
</gene>
<dbReference type="EMBL" id="NBSK02000001">
    <property type="protein sequence ID" value="KAJ0225984.1"/>
    <property type="molecule type" value="Genomic_DNA"/>
</dbReference>
<dbReference type="Gramene" id="rna-gnl|WGS:NBSK|LSAT_1X13321_mrna">
    <property type="protein sequence ID" value="cds-PLY82114.1"/>
    <property type="gene ID" value="gene-LSAT_1X13321"/>
</dbReference>
<feature type="repeat" description="PPR" evidence="2">
    <location>
        <begin position="619"/>
        <end position="653"/>
    </location>
</feature>
<feature type="repeat" description="PPR" evidence="2">
    <location>
        <begin position="522"/>
        <end position="556"/>
    </location>
</feature>
<evidence type="ECO:0000313" key="3">
    <source>
        <dbReference type="EMBL" id="KAJ0225984.1"/>
    </source>
</evidence>
<dbReference type="Pfam" id="PF20431">
    <property type="entry name" value="E_motif"/>
    <property type="match status" value="1"/>
</dbReference>
<dbReference type="PANTHER" id="PTHR24015">
    <property type="entry name" value="OS07G0578800 PROTEIN-RELATED"/>
    <property type="match status" value="1"/>
</dbReference>
<dbReference type="NCBIfam" id="TIGR00756">
    <property type="entry name" value="PPR"/>
    <property type="match status" value="6"/>
</dbReference>
<keyword evidence="4" id="KW-1185">Reference proteome</keyword>
<feature type="repeat" description="PPR" evidence="2">
    <location>
        <begin position="424"/>
        <end position="458"/>
    </location>
</feature>
<dbReference type="AlphaFoldDB" id="A0A9R1XUD8"/>
<name>A0A9R1XUD8_LACSA</name>
<evidence type="ECO:0008006" key="5">
    <source>
        <dbReference type="Google" id="ProtNLM"/>
    </source>
</evidence>
<feature type="repeat" description="PPR" evidence="2">
    <location>
        <begin position="325"/>
        <end position="359"/>
    </location>
</feature>
<dbReference type="GO" id="GO:0080156">
    <property type="term" value="P:mitochondrial mRNA modification"/>
    <property type="evidence" value="ECO:0007669"/>
    <property type="project" value="EnsemblPlants"/>
</dbReference>
<dbReference type="InterPro" id="IPR002885">
    <property type="entry name" value="PPR_rpt"/>
</dbReference>
<proteinExistence type="predicted"/>
<evidence type="ECO:0000313" key="4">
    <source>
        <dbReference type="Proteomes" id="UP000235145"/>
    </source>
</evidence>
<dbReference type="Proteomes" id="UP000235145">
    <property type="component" value="Unassembled WGS sequence"/>
</dbReference>
<evidence type="ECO:0000256" key="1">
    <source>
        <dbReference type="ARBA" id="ARBA00022737"/>
    </source>
</evidence>
<dbReference type="OrthoDB" id="1915063at2759"/>
<dbReference type="Pfam" id="PF01535">
    <property type="entry name" value="PPR"/>
    <property type="match status" value="7"/>
</dbReference>
<dbReference type="GO" id="GO:0005739">
    <property type="term" value="C:mitochondrion"/>
    <property type="evidence" value="ECO:0007669"/>
    <property type="project" value="EnsemblPlants"/>
</dbReference>
<dbReference type="Gene3D" id="1.25.40.10">
    <property type="entry name" value="Tetratricopeptide repeat domain"/>
    <property type="match status" value="7"/>
</dbReference>
<keyword evidence="1" id="KW-0677">Repeat</keyword>
<dbReference type="PROSITE" id="PS51375">
    <property type="entry name" value="PPR"/>
    <property type="match status" value="6"/>
</dbReference>
<dbReference type="FunFam" id="1.25.40.10:FF:001093">
    <property type="entry name" value="Pentatricopeptide repeat-containing protein At2g34400"/>
    <property type="match status" value="1"/>
</dbReference>
<dbReference type="InterPro" id="IPR011990">
    <property type="entry name" value="TPR-like_helical_dom_sf"/>
</dbReference>
<protein>
    <recommendedName>
        <fullName evidence="5">Pentacotripeptide-repeat region of PRORP domain-containing protein</fullName>
    </recommendedName>
</protein>
<sequence>MFLNSRIPKKALSNHHINLKFSIYSTKFLSSLVSALQVPSIFPTKPHNQQNFPTTFDPYQYLNESAKSRDYTLEETKIIHTHFLKTNAFHSNPEFSNYLLRCYYKASAFDHALKVFDAIPHPNINSWNLIISCHNGNLRYAESWGSFCRMHSLGFYPNEFTYGSAISGCIASNFVNCGKQLYSLALKDGFSLDGYVRSGMIDLFLKSCNFNDALRVFYDESCGNVVCWNAIISGAIKHNEDRLGLNLFQQMCRGLPSPNKFTFPSVFSACAKCQQLDLGRLVHGLVIKYGDGEDVFVSTAIIDFYSKCGQVDEAVKIFSRMSVHNVVSWTAIITGFVQKGEFESALRLFKEMLSLKVEINNYTLTSVLSACVNPILLFQIHCWICKTGFYSDPTVKNSLINSYSRTGAVESSQQIFKDSKDSMNPSTWAAMITCFSQNGRLEKTFSLLKRMFREGLKPDKSCIPSVLSITDRLQLGEQIHCYTHKTGIFNNPLVGCSLFTMYSKCDCLKESYKIFREIPEKDEVSWASMIAGFTEHGFAYKAIELFQEMLVNHIVLDEKTLTPVLAACASLQSLKSGKEIHGFFFRRLIFAGSPIVHMYSKCGDLKSAKLVFNMMPFKDPVSCSSLVSSYAQNGQIEDAFHLFRELIVSDFEVDSFTISSILRSVNGPETGIQLHGRIVKLGLESDTSIGSSLVTMYSKFGNLEDCCKSFEQIDNPDVITWTAMINGYAQNGDGLAALKVYELMVESGFKPDSVTFVGVLSACSHGGLVEEGYCYLESMVKDYGIEPGLRHYACMVDVLGRAGRLEEAVGFIGKMPVEPDGLVWGTLLAACKVHGDVEIGRMAAEKFIELAPLSDGGYVGLSNILAELGNWEEVLKIRNEMKGTGIKKQPGWSYV</sequence>
<organism evidence="3 4">
    <name type="scientific">Lactuca sativa</name>
    <name type="common">Garden lettuce</name>
    <dbReference type="NCBI Taxonomy" id="4236"/>
    <lineage>
        <taxon>Eukaryota</taxon>
        <taxon>Viridiplantae</taxon>
        <taxon>Streptophyta</taxon>
        <taxon>Embryophyta</taxon>
        <taxon>Tracheophyta</taxon>
        <taxon>Spermatophyta</taxon>
        <taxon>Magnoliopsida</taxon>
        <taxon>eudicotyledons</taxon>
        <taxon>Gunneridae</taxon>
        <taxon>Pentapetalae</taxon>
        <taxon>asterids</taxon>
        <taxon>campanulids</taxon>
        <taxon>Asterales</taxon>
        <taxon>Asteraceae</taxon>
        <taxon>Cichorioideae</taxon>
        <taxon>Cichorieae</taxon>
        <taxon>Lactucinae</taxon>
        <taxon>Lactuca</taxon>
    </lineage>
</organism>
<dbReference type="FunFam" id="1.25.40.10:FF:000073">
    <property type="entry name" value="Pentatricopeptide repeat-containing protein chloroplastic"/>
    <property type="match status" value="1"/>
</dbReference>
<feature type="repeat" description="PPR" evidence="2">
    <location>
        <begin position="717"/>
        <end position="751"/>
    </location>
</feature>
<dbReference type="Pfam" id="PF13041">
    <property type="entry name" value="PPR_2"/>
    <property type="match status" value="3"/>
</dbReference>
<dbReference type="GO" id="GO:0009507">
    <property type="term" value="C:chloroplast"/>
    <property type="evidence" value="ECO:0007669"/>
    <property type="project" value="EnsemblPlants"/>
</dbReference>
<comment type="caution">
    <text evidence="3">The sequence shown here is derived from an EMBL/GenBank/DDBJ whole genome shotgun (WGS) entry which is preliminary data.</text>
</comment>
<accession>A0A9R1XUD8</accession>
<dbReference type="FunFam" id="1.25.40.10:FF:000344">
    <property type="entry name" value="Pentatricopeptide repeat-containing protein"/>
    <property type="match status" value="1"/>
</dbReference>
<evidence type="ECO:0000256" key="2">
    <source>
        <dbReference type="PROSITE-ProRule" id="PRU00708"/>
    </source>
</evidence>
<reference evidence="3 4" key="1">
    <citation type="journal article" date="2017" name="Nat. Commun.">
        <title>Genome assembly with in vitro proximity ligation data and whole-genome triplication in lettuce.</title>
        <authorList>
            <person name="Reyes-Chin-Wo S."/>
            <person name="Wang Z."/>
            <person name="Yang X."/>
            <person name="Kozik A."/>
            <person name="Arikit S."/>
            <person name="Song C."/>
            <person name="Xia L."/>
            <person name="Froenicke L."/>
            <person name="Lavelle D.O."/>
            <person name="Truco M.J."/>
            <person name="Xia R."/>
            <person name="Zhu S."/>
            <person name="Xu C."/>
            <person name="Xu H."/>
            <person name="Xu X."/>
            <person name="Cox K."/>
            <person name="Korf I."/>
            <person name="Meyers B.C."/>
            <person name="Michelmore R.W."/>
        </authorList>
    </citation>
    <scope>NUCLEOTIDE SEQUENCE [LARGE SCALE GENOMIC DNA]</scope>
    <source>
        <strain evidence="4">cv. Salinas</strain>
        <tissue evidence="3">Seedlings</tissue>
    </source>
</reference>